<dbReference type="GO" id="GO:0016192">
    <property type="term" value="P:vesicle-mediated transport"/>
    <property type="evidence" value="ECO:0007669"/>
    <property type="project" value="InterPro"/>
</dbReference>
<evidence type="ECO:0000259" key="2">
    <source>
        <dbReference type="Pfam" id="PF14523"/>
    </source>
</evidence>
<dbReference type="Gene3D" id="1.20.58.70">
    <property type="match status" value="1"/>
</dbReference>
<accession>A0A913YR05</accession>
<protein>
    <recommendedName>
        <fullName evidence="2">Syntaxin N-terminal domain-containing protein</fullName>
    </recommendedName>
</protein>
<dbReference type="GO" id="GO:0016020">
    <property type="term" value="C:membrane"/>
    <property type="evidence" value="ECO:0007669"/>
    <property type="project" value="InterPro"/>
</dbReference>
<dbReference type="GeneID" id="110247845"/>
<dbReference type="OrthoDB" id="75754at2759"/>
<feature type="compositionally biased region" description="Polar residues" evidence="1">
    <location>
        <begin position="1"/>
        <end position="22"/>
    </location>
</feature>
<dbReference type="RefSeq" id="XP_028517589.1">
    <property type="nucleotide sequence ID" value="XM_028661788.1"/>
</dbReference>
<evidence type="ECO:0000313" key="3">
    <source>
        <dbReference type="EnsemblMetazoa" id="XP_028517589.1"/>
    </source>
</evidence>
<dbReference type="InterPro" id="IPR010989">
    <property type="entry name" value="SNARE"/>
</dbReference>
<feature type="domain" description="Syntaxin N-terminal" evidence="2">
    <location>
        <begin position="36"/>
        <end position="156"/>
    </location>
</feature>
<organism evidence="3 4">
    <name type="scientific">Exaiptasia diaphana</name>
    <name type="common">Tropical sea anemone</name>
    <name type="synonym">Aiptasia pulchella</name>
    <dbReference type="NCBI Taxonomy" id="2652724"/>
    <lineage>
        <taxon>Eukaryota</taxon>
        <taxon>Metazoa</taxon>
        <taxon>Cnidaria</taxon>
        <taxon>Anthozoa</taxon>
        <taxon>Hexacorallia</taxon>
        <taxon>Actiniaria</taxon>
        <taxon>Aiptasiidae</taxon>
        <taxon>Exaiptasia</taxon>
    </lineage>
</organism>
<proteinExistence type="predicted"/>
<dbReference type="AlphaFoldDB" id="A0A913YR05"/>
<dbReference type="KEGG" id="epa:110247845"/>
<dbReference type="SUPFAM" id="SSF47661">
    <property type="entry name" value="t-snare proteins"/>
    <property type="match status" value="1"/>
</dbReference>
<dbReference type="Proteomes" id="UP000887567">
    <property type="component" value="Unplaced"/>
</dbReference>
<dbReference type="InterPro" id="IPR006011">
    <property type="entry name" value="Syntaxin_N"/>
</dbReference>
<evidence type="ECO:0000313" key="4">
    <source>
        <dbReference type="Proteomes" id="UP000887567"/>
    </source>
</evidence>
<name>A0A913YR05_EXADI</name>
<keyword evidence="4" id="KW-1185">Reference proteome</keyword>
<sequence length="193" mass="21935">MSQAFGANTSRSYGDTAVQSNAGFPRKDQRQEELQEMIERNIKQIKANTAELEKILEKISSGRENELLEKIARVIQETSTAATNVLKNMASLDLGQLCASSPQHRKQLERLQDDFRETVSKYYSVRNKIADQVKPLVSLSLSQDQTQQKTICIRISKKNSQSKKDIKLLMKPLFAKEKLLYFSLRSVAPLCLQ</sequence>
<dbReference type="EnsemblMetazoa" id="XM_028661788.1">
    <property type="protein sequence ID" value="XP_028517589.1"/>
    <property type="gene ID" value="LOC110247845"/>
</dbReference>
<reference evidence="3" key="1">
    <citation type="submission" date="2022-11" db="UniProtKB">
        <authorList>
            <consortium name="EnsemblMetazoa"/>
        </authorList>
    </citation>
    <scope>IDENTIFICATION</scope>
</reference>
<evidence type="ECO:0000256" key="1">
    <source>
        <dbReference type="SAM" id="MobiDB-lite"/>
    </source>
</evidence>
<feature type="region of interest" description="Disordered" evidence="1">
    <location>
        <begin position="1"/>
        <end position="33"/>
    </location>
</feature>
<dbReference type="Pfam" id="PF14523">
    <property type="entry name" value="Syntaxin_2"/>
    <property type="match status" value="1"/>
</dbReference>